<protein>
    <recommendedName>
        <fullName evidence="3">Membrane protein insertase YidC</fullName>
    </recommendedName>
    <alternativeName>
        <fullName evidence="15">Foldase YidC</fullName>
    </alternativeName>
    <alternativeName>
        <fullName evidence="14">Membrane integrase YidC</fullName>
    </alternativeName>
    <alternativeName>
        <fullName evidence="13">Membrane protein YidC</fullName>
    </alternativeName>
</protein>
<comment type="subcellular location">
    <subcellularLocation>
        <location evidence="1">Cell membrane</location>
        <topology evidence="1">Multi-pass membrane protein</topology>
    </subcellularLocation>
    <subcellularLocation>
        <location evidence="16">Membrane</location>
        <topology evidence="16">Multi-pass membrane protein</topology>
    </subcellularLocation>
</comment>
<evidence type="ECO:0000256" key="15">
    <source>
        <dbReference type="ARBA" id="ARBA00033342"/>
    </source>
</evidence>
<comment type="subunit">
    <text evidence="12">Interacts with the Sec translocase complex via SecD. Specifically interacts with transmembrane segments of nascent integral membrane proteins during membrane integration.</text>
</comment>
<feature type="region of interest" description="Disordered" evidence="17">
    <location>
        <begin position="368"/>
        <end position="452"/>
    </location>
</feature>
<dbReference type="InterPro" id="IPR028055">
    <property type="entry name" value="YidC/Oxa/ALB_C"/>
</dbReference>
<keyword evidence="6 16" id="KW-0812">Transmembrane</keyword>
<evidence type="ECO:0000256" key="2">
    <source>
        <dbReference type="ARBA" id="ARBA00010527"/>
    </source>
</evidence>
<dbReference type="GO" id="GO:0032977">
    <property type="term" value="F:membrane insertase activity"/>
    <property type="evidence" value="ECO:0007669"/>
    <property type="project" value="InterPro"/>
</dbReference>
<dbReference type="AlphaFoldDB" id="A0AAU7V9L3"/>
<dbReference type="PANTHER" id="PTHR12428:SF65">
    <property type="entry name" value="CYTOCHROME C OXIDASE ASSEMBLY PROTEIN COX18, MITOCHONDRIAL"/>
    <property type="match status" value="1"/>
</dbReference>
<sequence length="452" mass="51502">MDTWLHWIIVAFAWIWVKIHDVVVALGLGFGGGAGWIISIVILTLLVRAAIIPLYLKQIKSQRGMQAIQPEIQKLQAKYKGKTDQASRQRQSEELMALYKKNGTSPYSSCLPLLVQMPVLFALYRVIFAVQQLNAGTYVYDNLGPLTKEVAAEIANSKFLGIGLFESLNSTPGALKIVFVVLIGLMVLFQFLTMRMSMTKNMPPAQDPNNPMVRSQKTMMYMMPAMFIFMGFIFQMALLIYMITTTIFSWVQQVWVIKALPTPGSPAYDELIAKREKKYQQWGQPYFEGYDRELEQLTQSAGTDSEAASDLAVKTLAEAKKRAKGEKVDVDFPEEWSTEEQLSVLRGLAFDDWKALPDETWLRELKKTKASAADAKTRKQPKKLSREQRMRRAQLEAADADAQAKYEERQARKEQQKAAKAGTTLTPEEVERRRQERRAAERKQRKQGKKKK</sequence>
<feature type="compositionally biased region" description="Basic residues" evidence="17">
    <location>
        <begin position="443"/>
        <end position="452"/>
    </location>
</feature>
<evidence type="ECO:0000259" key="19">
    <source>
        <dbReference type="Pfam" id="PF02096"/>
    </source>
</evidence>
<evidence type="ECO:0000256" key="8">
    <source>
        <dbReference type="ARBA" id="ARBA00022989"/>
    </source>
</evidence>
<evidence type="ECO:0000256" key="5">
    <source>
        <dbReference type="ARBA" id="ARBA00022475"/>
    </source>
</evidence>
<keyword evidence="7" id="KW-0653">Protein transport</keyword>
<accession>A0AAU7V9L3</accession>
<evidence type="ECO:0000313" key="20">
    <source>
        <dbReference type="EMBL" id="XBW08053.1"/>
    </source>
</evidence>
<evidence type="ECO:0000256" key="13">
    <source>
        <dbReference type="ARBA" id="ARBA00031538"/>
    </source>
</evidence>
<dbReference type="PANTHER" id="PTHR12428">
    <property type="entry name" value="OXA1"/>
    <property type="match status" value="1"/>
</dbReference>
<dbReference type="EMBL" id="CP138335">
    <property type="protein sequence ID" value="XBW08053.1"/>
    <property type="molecule type" value="Genomic_DNA"/>
</dbReference>
<dbReference type="KEGG" id="sapp:SAC06_00380"/>
<evidence type="ECO:0000256" key="16">
    <source>
        <dbReference type="RuleBase" id="RU003945"/>
    </source>
</evidence>
<evidence type="ECO:0000256" key="1">
    <source>
        <dbReference type="ARBA" id="ARBA00004651"/>
    </source>
</evidence>
<dbReference type="InterPro" id="IPR001708">
    <property type="entry name" value="YidC/ALB3/OXA1/COX18"/>
</dbReference>
<evidence type="ECO:0000256" key="17">
    <source>
        <dbReference type="SAM" id="MobiDB-lite"/>
    </source>
</evidence>
<dbReference type="RefSeq" id="WP_350258253.1">
    <property type="nucleotide sequence ID" value="NZ_CP138335.1"/>
</dbReference>
<dbReference type="NCBIfam" id="TIGR03592">
    <property type="entry name" value="yidC_oxa1_cterm"/>
    <property type="match status" value="1"/>
</dbReference>
<organism evidence="20">
    <name type="scientific">Scrofimicrobium appendicitidis</name>
    <dbReference type="NCBI Taxonomy" id="3079930"/>
    <lineage>
        <taxon>Bacteria</taxon>
        <taxon>Bacillati</taxon>
        <taxon>Actinomycetota</taxon>
        <taxon>Actinomycetes</taxon>
        <taxon>Actinomycetales</taxon>
        <taxon>Actinomycetaceae</taxon>
        <taxon>Scrofimicrobium</taxon>
    </lineage>
</organism>
<evidence type="ECO:0000256" key="14">
    <source>
        <dbReference type="ARBA" id="ARBA00033245"/>
    </source>
</evidence>
<feature type="transmembrane region" description="Helical" evidence="18">
    <location>
        <begin position="221"/>
        <end position="243"/>
    </location>
</feature>
<feature type="domain" description="Membrane insertase YidC/Oxa/ALB C-terminal" evidence="19">
    <location>
        <begin position="36"/>
        <end position="257"/>
    </location>
</feature>
<reference evidence="20" key="1">
    <citation type="submission" date="2023-11" db="EMBL/GenBank/DDBJ databases">
        <title>Scrofimicrobium hongkongense sp. nov., isolated from a patient with peritonitis.</title>
        <authorList>
            <person name="Lao H.Y."/>
            <person name="Wong A.Y.P."/>
            <person name="Ng T.L."/>
            <person name="Wong R.Y.L."/>
            <person name="Yau M.C.Y."/>
            <person name="Lam J.Y.W."/>
            <person name="Siu G.K.H."/>
        </authorList>
    </citation>
    <scope>NUCLEOTIDE SEQUENCE</scope>
    <source>
        <strain evidence="20">R131</strain>
    </source>
</reference>
<keyword evidence="4" id="KW-0813">Transport</keyword>
<evidence type="ECO:0000256" key="10">
    <source>
        <dbReference type="ARBA" id="ARBA00023186"/>
    </source>
</evidence>
<gene>
    <name evidence="20" type="primary">yidC</name>
    <name evidence="20" type="ORF">SAC06_00380</name>
</gene>
<name>A0AAU7V9L3_9ACTO</name>
<evidence type="ECO:0000256" key="12">
    <source>
        <dbReference type="ARBA" id="ARBA00026028"/>
    </source>
</evidence>
<keyword evidence="5" id="KW-1003">Cell membrane</keyword>
<evidence type="ECO:0000256" key="7">
    <source>
        <dbReference type="ARBA" id="ARBA00022927"/>
    </source>
</evidence>
<comment type="function">
    <text evidence="11">Required for the insertion and/or proper folding and/or complex formation of integral membrane proteins into the membrane. Involved in integration of membrane proteins that insert both dependently and independently of the Sec translocase complex, as well as at least some lipoproteins. Aids folding of multispanning membrane proteins.</text>
</comment>
<feature type="transmembrane region" description="Helical" evidence="18">
    <location>
        <begin position="7"/>
        <end position="30"/>
    </location>
</feature>
<feature type="compositionally biased region" description="Basic and acidic residues" evidence="17">
    <location>
        <begin position="402"/>
        <end position="417"/>
    </location>
</feature>
<keyword evidence="10" id="KW-0143">Chaperone</keyword>
<feature type="transmembrane region" description="Helical" evidence="18">
    <location>
        <begin position="36"/>
        <end position="56"/>
    </location>
</feature>
<dbReference type="CDD" id="cd20070">
    <property type="entry name" value="5TM_YidC_Alb3"/>
    <property type="match status" value="1"/>
</dbReference>
<dbReference type="GO" id="GO:0015031">
    <property type="term" value="P:protein transport"/>
    <property type="evidence" value="ECO:0007669"/>
    <property type="project" value="UniProtKB-KW"/>
</dbReference>
<dbReference type="GO" id="GO:0051205">
    <property type="term" value="P:protein insertion into membrane"/>
    <property type="evidence" value="ECO:0007669"/>
    <property type="project" value="TreeGrafter"/>
</dbReference>
<evidence type="ECO:0000256" key="9">
    <source>
        <dbReference type="ARBA" id="ARBA00023136"/>
    </source>
</evidence>
<feature type="transmembrane region" description="Helical" evidence="18">
    <location>
        <begin position="110"/>
        <end position="130"/>
    </location>
</feature>
<feature type="compositionally biased region" description="Basic and acidic residues" evidence="17">
    <location>
        <begin position="429"/>
        <end position="442"/>
    </location>
</feature>
<comment type="similarity">
    <text evidence="2">Belongs to the OXA1/ALB3/YidC family. Type 1 subfamily.</text>
</comment>
<dbReference type="GO" id="GO:0005886">
    <property type="term" value="C:plasma membrane"/>
    <property type="evidence" value="ECO:0007669"/>
    <property type="project" value="UniProtKB-SubCell"/>
</dbReference>
<evidence type="ECO:0000256" key="3">
    <source>
        <dbReference type="ARBA" id="ARBA00015325"/>
    </source>
</evidence>
<keyword evidence="9 18" id="KW-0472">Membrane</keyword>
<feature type="compositionally biased region" description="Basic and acidic residues" evidence="17">
    <location>
        <begin position="384"/>
        <end position="394"/>
    </location>
</feature>
<evidence type="ECO:0000256" key="6">
    <source>
        <dbReference type="ARBA" id="ARBA00022692"/>
    </source>
</evidence>
<keyword evidence="8 18" id="KW-1133">Transmembrane helix</keyword>
<evidence type="ECO:0000256" key="18">
    <source>
        <dbReference type="SAM" id="Phobius"/>
    </source>
</evidence>
<dbReference type="InterPro" id="IPR047196">
    <property type="entry name" value="YidC_ALB_C"/>
</dbReference>
<evidence type="ECO:0000256" key="4">
    <source>
        <dbReference type="ARBA" id="ARBA00022448"/>
    </source>
</evidence>
<dbReference type="Pfam" id="PF02096">
    <property type="entry name" value="60KD_IMP"/>
    <property type="match status" value="1"/>
</dbReference>
<evidence type="ECO:0000256" key="11">
    <source>
        <dbReference type="ARBA" id="ARBA00025034"/>
    </source>
</evidence>
<proteinExistence type="inferred from homology"/>
<feature type="transmembrane region" description="Helical" evidence="18">
    <location>
        <begin position="173"/>
        <end position="192"/>
    </location>
</feature>